<comment type="caution">
    <text evidence="1">The sequence shown here is derived from an EMBL/GenBank/DDBJ whole genome shotgun (WGS) entry which is preliminary data.</text>
</comment>
<gene>
    <name evidence="1" type="ORF">SM124_08830</name>
</gene>
<evidence type="ECO:0000313" key="2">
    <source>
        <dbReference type="Proteomes" id="UP001290455"/>
    </source>
</evidence>
<sequence length="70" mass="8406">MSRTINRDYQLEKLLESLIKMVGRSNEKVDHLEKRVYQLELILRESFFETRNKISFIADPSHSHNRKQTS</sequence>
<protein>
    <submittedName>
        <fullName evidence="1">Uncharacterized protein</fullName>
    </submittedName>
</protein>
<dbReference type="Proteomes" id="UP001290455">
    <property type="component" value="Unassembled WGS sequence"/>
</dbReference>
<keyword evidence="2" id="KW-1185">Reference proteome</keyword>
<evidence type="ECO:0000313" key="1">
    <source>
        <dbReference type="EMBL" id="MDZ5471852.1"/>
    </source>
</evidence>
<reference evidence="1 2" key="1">
    <citation type="submission" date="2023-11" db="EMBL/GenBank/DDBJ databases">
        <title>Bacillus jintuensis, isolated from a mudflat on the Beibu Gulf coast.</title>
        <authorList>
            <person name="Li M."/>
        </authorList>
    </citation>
    <scope>NUCLEOTIDE SEQUENCE [LARGE SCALE GENOMIC DNA]</scope>
    <source>
        <strain evidence="1 2">31A1R</strain>
    </source>
</reference>
<dbReference type="EMBL" id="JAXOFX010000004">
    <property type="protein sequence ID" value="MDZ5471852.1"/>
    <property type="molecule type" value="Genomic_DNA"/>
</dbReference>
<proteinExistence type="predicted"/>
<accession>A0ABU5IXJ7</accession>
<dbReference type="RefSeq" id="WP_322446142.1">
    <property type="nucleotide sequence ID" value="NZ_JAXOFX010000004.1"/>
</dbReference>
<organism evidence="1 2">
    <name type="scientific">Robertmurraya mangrovi</name>
    <dbReference type="NCBI Taxonomy" id="3098077"/>
    <lineage>
        <taxon>Bacteria</taxon>
        <taxon>Bacillati</taxon>
        <taxon>Bacillota</taxon>
        <taxon>Bacilli</taxon>
        <taxon>Bacillales</taxon>
        <taxon>Bacillaceae</taxon>
        <taxon>Robertmurraya</taxon>
    </lineage>
</organism>
<name>A0ABU5IXJ7_9BACI</name>